<dbReference type="AlphaFoldDB" id="F9S4C6"/>
<name>F9S4C6_9VIBR</name>
<sequence>MSEFFKRTEFNLASVVATNKLNQTRNIGIKNGVTGLKRGLVVIIKSTGIEPWDGTATGKLAITTQAQQDGHSSVPCLVTGGYLATQVFVGNAPINEAQKLTLMASILFEGQ</sequence>
<keyword evidence="2" id="KW-1185">Reference proteome</keyword>
<evidence type="ECO:0000313" key="1">
    <source>
        <dbReference type="EMBL" id="EGU36934.1"/>
    </source>
</evidence>
<dbReference type="EMBL" id="AFWF01000196">
    <property type="protein sequence ID" value="EGU36934.1"/>
    <property type="molecule type" value="Genomic_DNA"/>
</dbReference>
<dbReference type="RefSeq" id="WP_006713366.1">
    <property type="nucleotide sequence ID" value="NZ_AFWF01000196.1"/>
</dbReference>
<evidence type="ECO:0000313" key="2">
    <source>
        <dbReference type="Proteomes" id="UP000004605"/>
    </source>
</evidence>
<comment type="caution">
    <text evidence="1">The sequence shown here is derived from an EMBL/GenBank/DDBJ whole genome shotgun (WGS) entry which is preliminary data.</text>
</comment>
<gene>
    <name evidence="1" type="ORF">VII00023_08374</name>
</gene>
<dbReference type="OrthoDB" id="7066307at2"/>
<evidence type="ECO:0008006" key="3">
    <source>
        <dbReference type="Google" id="ProtNLM"/>
    </source>
</evidence>
<dbReference type="Proteomes" id="UP000004605">
    <property type="component" value="Unassembled WGS sequence"/>
</dbReference>
<reference evidence="1 2" key="1">
    <citation type="journal article" date="2012" name="Int. J. Syst. Evol. Microbiol.">
        <title>Vibrio caribbeanicus sp. nov., isolated from the marine sponge Scleritoderma cyanea.</title>
        <authorList>
            <person name="Hoffmann M."/>
            <person name="Monday S.R."/>
            <person name="Allard M.W."/>
            <person name="Strain E.A."/>
            <person name="Whittaker P."/>
            <person name="Naum M."/>
            <person name="McCarthy P.J."/>
            <person name="Lopez J.V."/>
            <person name="Fischer M."/>
            <person name="Brown E.W."/>
        </authorList>
    </citation>
    <scope>NUCLEOTIDE SEQUENCE [LARGE SCALE GENOMIC DNA]</scope>
    <source>
        <strain evidence="1 2">ATCC 700023</strain>
    </source>
</reference>
<proteinExistence type="predicted"/>
<accession>F9S4C6</accession>
<organism evidence="1 2">
    <name type="scientific">Vibrio ichthyoenteri ATCC 700023</name>
    <dbReference type="NCBI Taxonomy" id="870968"/>
    <lineage>
        <taxon>Bacteria</taxon>
        <taxon>Pseudomonadati</taxon>
        <taxon>Pseudomonadota</taxon>
        <taxon>Gammaproteobacteria</taxon>
        <taxon>Vibrionales</taxon>
        <taxon>Vibrionaceae</taxon>
        <taxon>Vibrio</taxon>
    </lineage>
</organism>
<protein>
    <recommendedName>
        <fullName evidence="3">Bacteriophage protein</fullName>
    </recommendedName>
</protein>